<dbReference type="Pfam" id="PF02653">
    <property type="entry name" value="BPD_transp_2"/>
    <property type="match status" value="1"/>
</dbReference>
<feature type="transmembrane region" description="Helical" evidence="7">
    <location>
        <begin position="165"/>
        <end position="185"/>
    </location>
</feature>
<keyword evidence="2" id="KW-1003">Cell membrane</keyword>
<feature type="transmembrane region" description="Helical" evidence="7">
    <location>
        <begin position="323"/>
        <end position="341"/>
    </location>
</feature>
<feature type="transmembrane region" description="Helical" evidence="7">
    <location>
        <begin position="37"/>
        <end position="57"/>
    </location>
</feature>
<evidence type="ECO:0000313" key="9">
    <source>
        <dbReference type="Proteomes" id="UP000576792"/>
    </source>
</evidence>
<dbReference type="GO" id="GO:0005886">
    <property type="term" value="C:plasma membrane"/>
    <property type="evidence" value="ECO:0007669"/>
    <property type="project" value="UniProtKB-SubCell"/>
</dbReference>
<feature type="transmembrane region" description="Helical" evidence="7">
    <location>
        <begin position="69"/>
        <end position="91"/>
    </location>
</feature>
<keyword evidence="8" id="KW-0762">Sugar transport</keyword>
<evidence type="ECO:0000256" key="5">
    <source>
        <dbReference type="ARBA" id="ARBA00023136"/>
    </source>
</evidence>
<protein>
    <submittedName>
        <fullName evidence="8">Simple sugar transport system permease protein</fullName>
    </submittedName>
</protein>
<evidence type="ECO:0000313" key="8">
    <source>
        <dbReference type="EMBL" id="NJC56660.1"/>
    </source>
</evidence>
<dbReference type="RefSeq" id="WP_167950505.1">
    <property type="nucleotide sequence ID" value="NZ_BAAAPQ010000025.1"/>
</dbReference>
<keyword evidence="4 7" id="KW-1133">Transmembrane helix</keyword>
<feature type="transmembrane region" description="Helical" evidence="7">
    <location>
        <begin position="197"/>
        <end position="215"/>
    </location>
</feature>
<feature type="transmembrane region" description="Helical" evidence="7">
    <location>
        <begin position="139"/>
        <end position="159"/>
    </location>
</feature>
<keyword evidence="9" id="KW-1185">Reference proteome</keyword>
<evidence type="ECO:0000256" key="1">
    <source>
        <dbReference type="ARBA" id="ARBA00004651"/>
    </source>
</evidence>
<dbReference type="CDD" id="cd06580">
    <property type="entry name" value="TM_PBP1_transp_TpRbsC_like"/>
    <property type="match status" value="1"/>
</dbReference>
<sequence length="410" mass="42632">MTTDTSPATPPPAPPPNAEAEPDKEQNLLQEILSGSWLVSVLAIVLALLLGGVLIAVSNAEIVAAAANFFAAPGSFFSTLFSTVGEAYSALFRGAVFDWNARTTERAIRPLTESLVSGTPLILTGLGIAMAFRCGLFNIGGQGQVILGATIAGYLGYALELPPVVHMLIATLGGIIGGAIWAGIAGVLKARTGANEVIVTIMLNSIAGYLLGYLLKQGWFTHTTSANPQSRAIDDSSQMFLLLPPPFRLHFGFILAILATIFVWWLLERSTIGFEFKAVGANPHAARTAGISVAKVTITVMVVAGALAGLGGAAQVLGTEGKLTGGISGSIGFDAITVALLGRSKPWGTFLAGLLFGAFKAGGYLMQSQTGTPIDIVLVVQSVIVLLIAAPPLVRSIFRLPTPVLKRKEA</sequence>
<accession>A0A846RZP3</accession>
<gene>
    <name evidence="8" type="ORF">BKA07_001695</name>
</gene>
<feature type="transmembrane region" description="Helical" evidence="7">
    <location>
        <begin position="247"/>
        <end position="267"/>
    </location>
</feature>
<feature type="region of interest" description="Disordered" evidence="6">
    <location>
        <begin position="1"/>
        <end position="22"/>
    </location>
</feature>
<evidence type="ECO:0000256" key="3">
    <source>
        <dbReference type="ARBA" id="ARBA00022692"/>
    </source>
</evidence>
<feature type="transmembrane region" description="Helical" evidence="7">
    <location>
        <begin position="378"/>
        <end position="398"/>
    </location>
</feature>
<dbReference type="PANTHER" id="PTHR47089:SF1">
    <property type="entry name" value="GUANOSINE ABC TRANSPORTER PERMEASE PROTEIN NUPP"/>
    <property type="match status" value="1"/>
</dbReference>
<dbReference type="EMBL" id="JAATJN010000001">
    <property type="protein sequence ID" value="NJC56660.1"/>
    <property type="molecule type" value="Genomic_DNA"/>
</dbReference>
<reference evidence="8 9" key="1">
    <citation type="submission" date="2020-03" db="EMBL/GenBank/DDBJ databases">
        <title>Sequencing the genomes of 1000 actinobacteria strains.</title>
        <authorList>
            <person name="Klenk H.-P."/>
        </authorList>
    </citation>
    <scope>NUCLEOTIDE SEQUENCE [LARGE SCALE GENOMIC DNA]</scope>
    <source>
        <strain evidence="8 9">DSM 18964</strain>
    </source>
</reference>
<keyword evidence="5 7" id="KW-0472">Membrane</keyword>
<comment type="subcellular location">
    <subcellularLocation>
        <location evidence="1">Cell membrane</location>
        <topology evidence="1">Multi-pass membrane protein</topology>
    </subcellularLocation>
</comment>
<evidence type="ECO:0000256" key="6">
    <source>
        <dbReference type="SAM" id="MobiDB-lite"/>
    </source>
</evidence>
<keyword evidence="8" id="KW-0813">Transport</keyword>
<dbReference type="Proteomes" id="UP000576792">
    <property type="component" value="Unassembled WGS sequence"/>
</dbReference>
<dbReference type="InterPro" id="IPR001851">
    <property type="entry name" value="ABC_transp_permease"/>
</dbReference>
<dbReference type="AlphaFoldDB" id="A0A846RZP3"/>
<proteinExistence type="predicted"/>
<dbReference type="PANTHER" id="PTHR47089">
    <property type="entry name" value="ABC TRANSPORTER, PERMEASE PROTEIN"/>
    <property type="match status" value="1"/>
</dbReference>
<feature type="transmembrane region" description="Helical" evidence="7">
    <location>
        <begin position="296"/>
        <end position="317"/>
    </location>
</feature>
<evidence type="ECO:0000256" key="7">
    <source>
        <dbReference type="SAM" id="Phobius"/>
    </source>
</evidence>
<organism evidence="8 9">
    <name type="scientific">Brevibacterium marinum</name>
    <dbReference type="NCBI Taxonomy" id="418643"/>
    <lineage>
        <taxon>Bacteria</taxon>
        <taxon>Bacillati</taxon>
        <taxon>Actinomycetota</taxon>
        <taxon>Actinomycetes</taxon>
        <taxon>Micrococcales</taxon>
        <taxon>Brevibacteriaceae</taxon>
        <taxon>Brevibacterium</taxon>
    </lineage>
</organism>
<dbReference type="GO" id="GO:0022857">
    <property type="term" value="F:transmembrane transporter activity"/>
    <property type="evidence" value="ECO:0007669"/>
    <property type="project" value="InterPro"/>
</dbReference>
<evidence type="ECO:0000256" key="2">
    <source>
        <dbReference type="ARBA" id="ARBA00022475"/>
    </source>
</evidence>
<name>A0A846RZP3_9MICO</name>
<comment type="caution">
    <text evidence="8">The sequence shown here is derived from an EMBL/GenBank/DDBJ whole genome shotgun (WGS) entry which is preliminary data.</text>
</comment>
<feature type="transmembrane region" description="Helical" evidence="7">
    <location>
        <begin position="348"/>
        <end position="366"/>
    </location>
</feature>
<feature type="compositionally biased region" description="Pro residues" evidence="6">
    <location>
        <begin position="8"/>
        <end position="17"/>
    </location>
</feature>
<evidence type="ECO:0000256" key="4">
    <source>
        <dbReference type="ARBA" id="ARBA00022989"/>
    </source>
</evidence>
<keyword evidence="3 7" id="KW-0812">Transmembrane</keyword>